<dbReference type="CDD" id="cd01561">
    <property type="entry name" value="CBS_like"/>
    <property type="match status" value="1"/>
</dbReference>
<feature type="domain" description="Tryptophan synthase beta chain-like PALP" evidence="2">
    <location>
        <begin position="17"/>
        <end position="127"/>
    </location>
</feature>
<dbReference type="PROSITE" id="PS00901">
    <property type="entry name" value="CYS_SYNTHASE"/>
    <property type="match status" value="1"/>
</dbReference>
<evidence type="ECO:0000313" key="4">
    <source>
        <dbReference type="Proteomes" id="UP000011083"/>
    </source>
</evidence>
<keyword evidence="4" id="KW-1185">Reference proteome</keyword>
<accession>L8GF98</accession>
<evidence type="ECO:0000313" key="3">
    <source>
        <dbReference type="EMBL" id="ELR11539.1"/>
    </source>
</evidence>
<dbReference type="PANTHER" id="PTHR10314">
    <property type="entry name" value="CYSTATHIONINE BETA-SYNTHASE"/>
    <property type="match status" value="1"/>
</dbReference>
<dbReference type="GeneID" id="14912022"/>
<dbReference type="GO" id="GO:0006535">
    <property type="term" value="P:cysteine biosynthetic process from serine"/>
    <property type="evidence" value="ECO:0007669"/>
    <property type="project" value="InterPro"/>
</dbReference>
<name>L8GF98_ACACF</name>
<dbReference type="Proteomes" id="UP000011083">
    <property type="component" value="Unassembled WGS sequence"/>
</dbReference>
<dbReference type="InterPro" id="IPR050214">
    <property type="entry name" value="Cys_Synth/Cystath_Beta-Synth"/>
</dbReference>
<dbReference type="InterPro" id="IPR036052">
    <property type="entry name" value="TrpB-like_PALP_sf"/>
</dbReference>
<feature type="domain" description="Tryptophan synthase beta chain-like PALP" evidence="2">
    <location>
        <begin position="147"/>
        <end position="328"/>
    </location>
</feature>
<gene>
    <name evidence="3" type="ORF">ACA1_256980</name>
</gene>
<dbReference type="EMBL" id="KB008148">
    <property type="protein sequence ID" value="ELR11539.1"/>
    <property type="molecule type" value="Genomic_DNA"/>
</dbReference>
<dbReference type="Gene3D" id="3.40.50.1100">
    <property type="match status" value="3"/>
</dbReference>
<dbReference type="AlphaFoldDB" id="L8GF98"/>
<organism evidence="3 4">
    <name type="scientific">Acanthamoeba castellanii (strain ATCC 30010 / Neff)</name>
    <dbReference type="NCBI Taxonomy" id="1257118"/>
    <lineage>
        <taxon>Eukaryota</taxon>
        <taxon>Amoebozoa</taxon>
        <taxon>Discosea</taxon>
        <taxon>Longamoebia</taxon>
        <taxon>Centramoebida</taxon>
        <taxon>Acanthamoebidae</taxon>
        <taxon>Acanthamoeba</taxon>
    </lineage>
</organism>
<evidence type="ECO:0000259" key="2">
    <source>
        <dbReference type="Pfam" id="PF00291"/>
    </source>
</evidence>
<dbReference type="RefSeq" id="XP_004333552.1">
    <property type="nucleotide sequence ID" value="XM_004333504.1"/>
</dbReference>
<dbReference type="VEuPathDB" id="AmoebaDB:ACA1_256980"/>
<proteinExistence type="predicted"/>
<dbReference type="SMR" id="L8GF98"/>
<dbReference type="OrthoDB" id="728at2759"/>
<dbReference type="InterPro" id="IPR001216">
    <property type="entry name" value="P-phosphate_BS"/>
</dbReference>
<comment type="cofactor">
    <cofactor evidence="1">
        <name>pyridoxal 5'-phosphate</name>
        <dbReference type="ChEBI" id="CHEBI:597326"/>
    </cofactor>
</comment>
<dbReference type="STRING" id="1257118.L8GF98"/>
<dbReference type="InterPro" id="IPR001926">
    <property type="entry name" value="TrpB-like_PALP"/>
</dbReference>
<protein>
    <submittedName>
        <fullName evidence="3">Cysteine synthase</fullName>
    </submittedName>
</protein>
<dbReference type="Pfam" id="PF00291">
    <property type="entry name" value="PALP"/>
    <property type="match status" value="2"/>
</dbReference>
<dbReference type="SUPFAM" id="SSF53686">
    <property type="entry name" value="Tryptophan synthase beta subunit-like PLP-dependent enzymes"/>
    <property type="match status" value="1"/>
</dbReference>
<sequence length="371" mass="40231">MELPSTEGMQVHSGFDDCVGNTPLILLSSLSHATSCLIYGKAEFMSPGGSVKDRAALYMINAAERDGHLTKGDWLVEATAGNTGIGLVHIANQRGYKCLFTCSAATSEEKIRYLQTLGAEVTLITSKIWRRDSRRSEPAHVHFHFDLEIWRDTAGRVDGIALAAGTGGTIAGTSRYLKVSGTIRIDALMIVQRWSMTDRDAPGGDEQERNKAVRVALIDVPGSGILAERKPDEPLLVLRQKTEEEKAKSGSSVMEGIGSSLLYANLAQAQLDDVLHADEDATAIEMAHYMLRKEGIFLGSSGALNCVAAYLLAKKLGPGHCVVTFLCDSGSRYESKIYNPAWLKEKNITIGPAEDLSFLRHIEELNGIPPA</sequence>
<reference evidence="3 4" key="1">
    <citation type="journal article" date="2013" name="Genome Biol.">
        <title>Genome of Acanthamoeba castellanii highlights extensive lateral gene transfer and early evolution of tyrosine kinase signaling.</title>
        <authorList>
            <person name="Clarke M."/>
            <person name="Lohan A.J."/>
            <person name="Liu B."/>
            <person name="Lagkouvardos I."/>
            <person name="Roy S."/>
            <person name="Zafar N."/>
            <person name="Bertelli C."/>
            <person name="Schilde C."/>
            <person name="Kianianmomeni A."/>
            <person name="Burglin T.R."/>
            <person name="Frech C."/>
            <person name="Turcotte B."/>
            <person name="Kopec K.O."/>
            <person name="Synnott J.M."/>
            <person name="Choo C."/>
            <person name="Paponov I."/>
            <person name="Finkler A."/>
            <person name="Soon Heng Tan C."/>
            <person name="Hutchins A.P."/>
            <person name="Weinmeier T."/>
            <person name="Rattei T."/>
            <person name="Chu J.S."/>
            <person name="Gimenez G."/>
            <person name="Irimia M."/>
            <person name="Rigden D.J."/>
            <person name="Fitzpatrick D.A."/>
            <person name="Lorenzo-Morales J."/>
            <person name="Bateman A."/>
            <person name="Chiu C.H."/>
            <person name="Tang P."/>
            <person name="Hegemann P."/>
            <person name="Fromm H."/>
            <person name="Raoult D."/>
            <person name="Greub G."/>
            <person name="Miranda-Saavedra D."/>
            <person name="Chen N."/>
            <person name="Nash P."/>
            <person name="Ginger M.L."/>
            <person name="Horn M."/>
            <person name="Schaap P."/>
            <person name="Caler L."/>
            <person name="Loftus B."/>
        </authorList>
    </citation>
    <scope>NUCLEOTIDE SEQUENCE [LARGE SCALE GENOMIC DNA]</scope>
    <source>
        <strain evidence="3 4">Neff</strain>
    </source>
</reference>
<dbReference type="KEGG" id="acan:ACA1_256980"/>
<evidence type="ECO:0000256" key="1">
    <source>
        <dbReference type="ARBA" id="ARBA00001933"/>
    </source>
</evidence>